<comment type="caution">
    <text evidence="1">The sequence shown here is derived from an EMBL/GenBank/DDBJ whole genome shotgun (WGS) entry which is preliminary data.</text>
</comment>
<evidence type="ECO:0000313" key="2">
    <source>
        <dbReference type="Proteomes" id="UP000176741"/>
    </source>
</evidence>
<organism evidence="1 2">
    <name type="scientific">Candidatus Woesebacteria bacterium RIFCSPHIGHO2_01_FULL_38_26b</name>
    <dbReference type="NCBI Taxonomy" id="1802491"/>
    <lineage>
        <taxon>Bacteria</taxon>
        <taxon>Candidatus Woeseibacteriota</taxon>
    </lineage>
</organism>
<dbReference type="Proteomes" id="UP000176741">
    <property type="component" value="Unassembled WGS sequence"/>
</dbReference>
<reference evidence="1 2" key="1">
    <citation type="journal article" date="2016" name="Nat. Commun.">
        <title>Thousands of microbial genomes shed light on interconnected biogeochemical processes in an aquifer system.</title>
        <authorList>
            <person name="Anantharaman K."/>
            <person name="Brown C.T."/>
            <person name="Hug L.A."/>
            <person name="Sharon I."/>
            <person name="Castelle C.J."/>
            <person name="Probst A.J."/>
            <person name="Thomas B.C."/>
            <person name="Singh A."/>
            <person name="Wilkins M.J."/>
            <person name="Karaoz U."/>
            <person name="Brodie E.L."/>
            <person name="Williams K.H."/>
            <person name="Hubbard S.S."/>
            <person name="Banfield J.F."/>
        </authorList>
    </citation>
    <scope>NUCLEOTIDE SEQUENCE [LARGE SCALE GENOMIC DNA]</scope>
</reference>
<dbReference type="EMBL" id="MGGD01000019">
    <property type="protein sequence ID" value="OGM21041.1"/>
    <property type="molecule type" value="Genomic_DNA"/>
</dbReference>
<protein>
    <submittedName>
        <fullName evidence="1">Uncharacterized protein</fullName>
    </submittedName>
</protein>
<evidence type="ECO:0000313" key="1">
    <source>
        <dbReference type="EMBL" id="OGM21041.1"/>
    </source>
</evidence>
<gene>
    <name evidence="1" type="ORF">A2771_02865</name>
</gene>
<name>A0A1F7Y176_9BACT</name>
<dbReference type="AlphaFoldDB" id="A0A1F7Y176"/>
<sequence>MNENEKSLVEGKDIPPVLTSNRVLVLGSRLSGVFELAEGFQAYLEVRGVTCPELEVLRNAALIEQAFLDCGDIVDIIERKSNPNPPKGVILLPEMRQYRPDGVGMSIDTYECGIDVYVENLCLKYGVPLVKIRAYHSPQQLTEGLKEILGIKDN</sequence>
<accession>A0A1F7Y176</accession>
<proteinExistence type="predicted"/>